<reference evidence="5 6" key="1">
    <citation type="journal article" date="2017" name="ISME J.">
        <title>Potential for microbial H2 and metal transformations associated with novel bacteria and archaea in deep terrestrial subsurface sediments.</title>
        <authorList>
            <person name="Hernsdorf A.W."/>
            <person name="Amano Y."/>
            <person name="Miyakawa K."/>
            <person name="Ise K."/>
            <person name="Suzuki Y."/>
            <person name="Anantharaman K."/>
            <person name="Probst A."/>
            <person name="Burstein D."/>
            <person name="Thomas B.C."/>
            <person name="Banfield J.F."/>
        </authorList>
    </citation>
    <scope>NUCLEOTIDE SEQUENCE [LARGE SCALE GENOMIC DNA]</scope>
    <source>
        <strain evidence="5">HGW-Dojkabacteria-1</strain>
    </source>
</reference>
<dbReference type="Proteomes" id="UP000233417">
    <property type="component" value="Unassembled WGS sequence"/>
</dbReference>
<dbReference type="Gene3D" id="3.30.300.160">
    <property type="entry name" value="Type II secretion system, protein E, N-terminal domain"/>
    <property type="match status" value="1"/>
</dbReference>
<dbReference type="Gene3D" id="3.40.50.300">
    <property type="entry name" value="P-loop containing nucleotide triphosphate hydrolases"/>
    <property type="match status" value="1"/>
</dbReference>
<evidence type="ECO:0000256" key="3">
    <source>
        <dbReference type="ARBA" id="ARBA00022840"/>
    </source>
</evidence>
<dbReference type="SUPFAM" id="SSF160246">
    <property type="entry name" value="EspE N-terminal domain-like"/>
    <property type="match status" value="1"/>
</dbReference>
<dbReference type="Pfam" id="PF05157">
    <property type="entry name" value="MshEN"/>
    <property type="match status" value="1"/>
</dbReference>
<keyword evidence="2" id="KW-0547">Nucleotide-binding</keyword>
<name>A0A2N2F446_9BACT</name>
<dbReference type="GO" id="GO:0005524">
    <property type="term" value="F:ATP binding"/>
    <property type="evidence" value="ECO:0007669"/>
    <property type="project" value="UniProtKB-KW"/>
</dbReference>
<dbReference type="CDD" id="cd01129">
    <property type="entry name" value="PulE-GspE-like"/>
    <property type="match status" value="1"/>
</dbReference>
<sequence>MSFFFHFYTLYVTVNSIAAQVSKETLLHYLQQKGVISDADATRVQIERTRTPKSEETLIRELGLADNVTIAQAKSEIFKIPFVDLTAISVPESVIAEVPIDNLKKYSAVPFERGTNSVKLAMLDPFDVQATQALQRRYPPNTQIQVHITTEESINFILDRRIGDVMSTEVTEALEDVDVPVQDISAEDPNLINSSDLKNAPVARIVNSIMQYAVTSKSSDVHVEPMENRLRVRFRIHGIMTERLTLPKTLGPAVVSRIKIMSNLKIDEKRVPQDGRFQVKMSNNKVDIRVSVMPTIFGEKVVMRLLESDTTGITLESTGLRGNAYKVFLDALSVTNGIVLVTGPTGSGKTRTLACSLIKVNDPKVNIISLENPVEIRIPGVTQVQINPDVGLTFATGLRSVLRQDPDVVMVGEIRDEETADLAVQASLTGHLVLSTLHTNSAPAAIPRLLDMGIESYLLASTIRAIAAQRLPRRVCPYCIQAYPAVPEVVENINSILGEIKGFNLVQYLTKIVNSKKQKAEDGSAVLKAPEVGPTGEQIIYLYKGAGCDRCGGSGYSGRIGIFEVLDVNERISRMVMDNVTAQDIEKEAKENGMITMIQDGYLKVLEGMTSIEEVLRVSKE</sequence>
<dbReference type="GO" id="GO:0016887">
    <property type="term" value="F:ATP hydrolysis activity"/>
    <property type="evidence" value="ECO:0007669"/>
    <property type="project" value="TreeGrafter"/>
</dbReference>
<dbReference type="InterPro" id="IPR027417">
    <property type="entry name" value="P-loop_NTPase"/>
</dbReference>
<dbReference type="FunFam" id="3.30.450.90:FF:000001">
    <property type="entry name" value="Type II secretion system ATPase GspE"/>
    <property type="match status" value="1"/>
</dbReference>
<dbReference type="InterPro" id="IPR007831">
    <property type="entry name" value="T2SS_GspE_N"/>
</dbReference>
<dbReference type="Gene3D" id="3.30.450.90">
    <property type="match status" value="1"/>
</dbReference>
<dbReference type="PANTHER" id="PTHR30258">
    <property type="entry name" value="TYPE II SECRETION SYSTEM PROTEIN GSPE-RELATED"/>
    <property type="match status" value="1"/>
</dbReference>
<accession>A0A2N2F446</accession>
<dbReference type="InterPro" id="IPR001482">
    <property type="entry name" value="T2SS/T4SS_dom"/>
</dbReference>
<dbReference type="AlphaFoldDB" id="A0A2N2F446"/>
<comment type="similarity">
    <text evidence="1">Belongs to the GSP E family.</text>
</comment>
<keyword evidence="3" id="KW-0067">ATP-binding</keyword>
<evidence type="ECO:0000259" key="4">
    <source>
        <dbReference type="PROSITE" id="PS00662"/>
    </source>
</evidence>
<evidence type="ECO:0000256" key="2">
    <source>
        <dbReference type="ARBA" id="ARBA00022741"/>
    </source>
</evidence>
<dbReference type="InterPro" id="IPR037257">
    <property type="entry name" value="T2SS_E_N_sf"/>
</dbReference>
<dbReference type="SUPFAM" id="SSF52540">
    <property type="entry name" value="P-loop containing nucleoside triphosphate hydrolases"/>
    <property type="match status" value="1"/>
</dbReference>
<evidence type="ECO:0000313" key="5">
    <source>
        <dbReference type="EMBL" id="PKN02982.1"/>
    </source>
</evidence>
<protein>
    <submittedName>
        <fullName evidence="5">Secretion system protein E</fullName>
    </submittedName>
</protein>
<dbReference type="EMBL" id="PHAO01000001">
    <property type="protein sequence ID" value="PKN02982.1"/>
    <property type="molecule type" value="Genomic_DNA"/>
</dbReference>
<evidence type="ECO:0000313" key="6">
    <source>
        <dbReference type="Proteomes" id="UP000233417"/>
    </source>
</evidence>
<dbReference type="PROSITE" id="PS00662">
    <property type="entry name" value="T2SP_E"/>
    <property type="match status" value="1"/>
</dbReference>
<feature type="domain" description="Bacterial type II secretion system protein E" evidence="4">
    <location>
        <begin position="402"/>
        <end position="416"/>
    </location>
</feature>
<proteinExistence type="inferred from homology"/>
<dbReference type="GO" id="GO:0005886">
    <property type="term" value="C:plasma membrane"/>
    <property type="evidence" value="ECO:0007669"/>
    <property type="project" value="TreeGrafter"/>
</dbReference>
<dbReference type="Pfam" id="PF00437">
    <property type="entry name" value="T2SSE"/>
    <property type="match status" value="1"/>
</dbReference>
<gene>
    <name evidence="5" type="ORF">CVU76_03075</name>
</gene>
<organism evidence="5 6">
    <name type="scientific">Candidatus Dojkabacteria bacterium HGW-Dojkabacteria-1</name>
    <dbReference type="NCBI Taxonomy" id="2013761"/>
    <lineage>
        <taxon>Bacteria</taxon>
        <taxon>Candidatus Dojkabacteria</taxon>
    </lineage>
</organism>
<comment type="caution">
    <text evidence="5">The sequence shown here is derived from an EMBL/GenBank/DDBJ whole genome shotgun (WGS) entry which is preliminary data.</text>
</comment>
<dbReference type="PANTHER" id="PTHR30258:SF3">
    <property type="entry name" value="SLL1921 PROTEIN"/>
    <property type="match status" value="1"/>
</dbReference>
<evidence type="ECO:0000256" key="1">
    <source>
        <dbReference type="ARBA" id="ARBA00006611"/>
    </source>
</evidence>